<organism evidence="7 8">
    <name type="scientific">Amycolatopsis nalaikhensis</name>
    <dbReference type="NCBI Taxonomy" id="715472"/>
    <lineage>
        <taxon>Bacteria</taxon>
        <taxon>Bacillati</taxon>
        <taxon>Actinomycetota</taxon>
        <taxon>Actinomycetes</taxon>
        <taxon>Pseudonocardiales</taxon>
        <taxon>Pseudonocardiaceae</taxon>
        <taxon>Amycolatopsis</taxon>
    </lineage>
</organism>
<keyword evidence="5" id="KW-0460">Magnesium</keyword>
<evidence type="ECO:0000313" key="8">
    <source>
        <dbReference type="Proteomes" id="UP001227101"/>
    </source>
</evidence>
<dbReference type="InterPro" id="IPR033749">
    <property type="entry name" value="Polyprenyl_synt_CS"/>
</dbReference>
<accession>A0ABY8XFP6</accession>
<dbReference type="Gene3D" id="1.10.600.10">
    <property type="entry name" value="Farnesyl Diphosphate Synthase"/>
    <property type="match status" value="1"/>
</dbReference>
<dbReference type="RefSeq" id="WP_285451052.1">
    <property type="nucleotide sequence ID" value="NZ_CP127173.1"/>
</dbReference>
<evidence type="ECO:0000256" key="3">
    <source>
        <dbReference type="ARBA" id="ARBA00022679"/>
    </source>
</evidence>
<sequence length="360" mass="39015">MTATASAAGSAGWLDALRRRCGTDVHAFVTERVREHFTGRAADTPAATALPEFVTGGKFLRPMFAYTGWRCGGPENAAALRAAASLELLHCFALVQDDVMDGSARRRGRPSMHVRFARWHEEQGLSGSATRFGESAAVLVGDLLLVWSEQLLHESGLDADALARGRPGYNRLRSELAVGQLGDLVNDARTLPSWADVLDVIRRKSGNYTVRRPLEFGAALAGCPEDVVTALGTYGGLLGEAFQFRDDLLGVFGDPAVTGKPAGDDLRERKASSVVVLTRDLADHRQRAELGDLLALPEVDDDAVAMWRALITATGARDQLEKLIDERVRRALEAIDLVSLPRQAFSALTLLASRCTERVR</sequence>
<comment type="cofactor">
    <cofactor evidence="1">
        <name>Mg(2+)</name>
        <dbReference type="ChEBI" id="CHEBI:18420"/>
    </cofactor>
</comment>
<dbReference type="PANTHER" id="PTHR12001:SF85">
    <property type="entry name" value="SHORT CHAIN ISOPRENYL DIPHOSPHATE SYNTHASE"/>
    <property type="match status" value="1"/>
</dbReference>
<protein>
    <submittedName>
        <fullName evidence="7">Polyprenyl synthetase family protein</fullName>
    </submittedName>
</protein>
<evidence type="ECO:0000313" key="7">
    <source>
        <dbReference type="EMBL" id="WIV54422.1"/>
    </source>
</evidence>
<dbReference type="Proteomes" id="UP001227101">
    <property type="component" value="Chromosome"/>
</dbReference>
<evidence type="ECO:0000256" key="5">
    <source>
        <dbReference type="ARBA" id="ARBA00022842"/>
    </source>
</evidence>
<dbReference type="InterPro" id="IPR008949">
    <property type="entry name" value="Isoprenoid_synthase_dom_sf"/>
</dbReference>
<gene>
    <name evidence="7" type="ORF">QP939_37030</name>
</gene>
<reference evidence="7 8" key="1">
    <citation type="submission" date="2023-06" db="EMBL/GenBank/DDBJ databases">
        <authorList>
            <person name="Oyuntsetseg B."/>
            <person name="Kim S.B."/>
        </authorList>
    </citation>
    <scope>NUCLEOTIDE SEQUENCE [LARGE SCALE GENOMIC DNA]</scope>
    <source>
        <strain evidence="7 8">2-2</strain>
    </source>
</reference>
<dbReference type="SFLD" id="SFLDS00005">
    <property type="entry name" value="Isoprenoid_Synthase_Type_I"/>
    <property type="match status" value="1"/>
</dbReference>
<dbReference type="PROSITE" id="PS00723">
    <property type="entry name" value="POLYPRENYL_SYNTHASE_1"/>
    <property type="match status" value="1"/>
</dbReference>
<keyword evidence="4" id="KW-0479">Metal-binding</keyword>
<proteinExistence type="inferred from homology"/>
<dbReference type="PANTHER" id="PTHR12001">
    <property type="entry name" value="GERANYLGERANYL PYROPHOSPHATE SYNTHASE"/>
    <property type="match status" value="1"/>
</dbReference>
<evidence type="ECO:0000256" key="4">
    <source>
        <dbReference type="ARBA" id="ARBA00022723"/>
    </source>
</evidence>
<dbReference type="CDD" id="cd00685">
    <property type="entry name" value="Trans_IPPS_HT"/>
    <property type="match status" value="1"/>
</dbReference>
<evidence type="ECO:0000256" key="2">
    <source>
        <dbReference type="ARBA" id="ARBA00006706"/>
    </source>
</evidence>
<keyword evidence="8" id="KW-1185">Reference proteome</keyword>
<keyword evidence="3 6" id="KW-0808">Transferase</keyword>
<dbReference type="InterPro" id="IPR000092">
    <property type="entry name" value="Polyprenyl_synt"/>
</dbReference>
<evidence type="ECO:0000256" key="6">
    <source>
        <dbReference type="RuleBase" id="RU004466"/>
    </source>
</evidence>
<dbReference type="Pfam" id="PF00348">
    <property type="entry name" value="polyprenyl_synt"/>
    <property type="match status" value="1"/>
</dbReference>
<comment type="similarity">
    <text evidence="2 6">Belongs to the FPP/GGPP synthase family.</text>
</comment>
<dbReference type="EMBL" id="CP127173">
    <property type="protein sequence ID" value="WIV54422.1"/>
    <property type="molecule type" value="Genomic_DNA"/>
</dbReference>
<name>A0ABY8XFP6_9PSEU</name>
<evidence type="ECO:0000256" key="1">
    <source>
        <dbReference type="ARBA" id="ARBA00001946"/>
    </source>
</evidence>
<dbReference type="SUPFAM" id="SSF48576">
    <property type="entry name" value="Terpenoid synthases"/>
    <property type="match status" value="1"/>
</dbReference>